<organism evidence="6 7">
    <name type="scientific">Hasllibacter halocynthiae</name>
    <dbReference type="NCBI Taxonomy" id="595589"/>
    <lineage>
        <taxon>Bacteria</taxon>
        <taxon>Pseudomonadati</taxon>
        <taxon>Pseudomonadota</taxon>
        <taxon>Alphaproteobacteria</taxon>
        <taxon>Rhodobacterales</taxon>
        <taxon>Roseobacteraceae</taxon>
        <taxon>Hasllibacter</taxon>
    </lineage>
</organism>
<dbReference type="Pfam" id="PF07690">
    <property type="entry name" value="MFS_1"/>
    <property type="match status" value="1"/>
</dbReference>
<dbReference type="GO" id="GO:0022857">
    <property type="term" value="F:transmembrane transporter activity"/>
    <property type="evidence" value="ECO:0007669"/>
    <property type="project" value="InterPro"/>
</dbReference>
<feature type="transmembrane region" description="Helical" evidence="5">
    <location>
        <begin position="43"/>
        <end position="64"/>
    </location>
</feature>
<feature type="transmembrane region" description="Helical" evidence="5">
    <location>
        <begin position="134"/>
        <end position="152"/>
    </location>
</feature>
<evidence type="ECO:0000313" key="6">
    <source>
        <dbReference type="EMBL" id="PRY95009.1"/>
    </source>
</evidence>
<sequence length="417" mass="43551">MLSILKRAWALYLGIGLLMVGNGLQGSLLGVRGAIEGFTTQQMSYVMSGYFAGFLVSASVTPIMIRRVGHVRVFAALGSLISAVLILYPALTDWWLWLGLRVVIGFCFCGVYVTAESWLNNVTTTANRGSALSLYMVTQMAGIVSAQGLLAIGDPSGFILFIVPSVLVSLAFAPILLSVNPAPSFETTKPMSLAELWRASPLGTVGMALIGLVFAAQFGMTAVYGTLAGFTVAQISLLVGATYVGGLVLQFPIGWASDMMDRRVLILGCAVVAVGGAAAGLSGGFAGAVVAGAMVGGLSNPIYALLIAYVNDHIEYEDMPAASGRLLFVNGLAAVAGPVVVGSAMNVAGPTGFWWFLLVVMAVLAGYTGWRMTRRPAPSAEETGSFAPIFAEASAVTWEAVSEEMEETSGEDEERAA</sequence>
<dbReference type="EMBL" id="PVTT01000001">
    <property type="protein sequence ID" value="PRY95009.1"/>
    <property type="molecule type" value="Genomic_DNA"/>
</dbReference>
<keyword evidence="2 5" id="KW-0812">Transmembrane</keyword>
<dbReference type="AlphaFoldDB" id="A0A2T0X7U8"/>
<accession>A0A2T0X7U8</accession>
<dbReference type="SUPFAM" id="SSF103473">
    <property type="entry name" value="MFS general substrate transporter"/>
    <property type="match status" value="1"/>
</dbReference>
<dbReference type="RefSeq" id="WP_106159447.1">
    <property type="nucleotide sequence ID" value="NZ_PVTT01000001.1"/>
</dbReference>
<dbReference type="InterPro" id="IPR047200">
    <property type="entry name" value="MFS_YcaD-like"/>
</dbReference>
<dbReference type="PANTHER" id="PTHR23521">
    <property type="entry name" value="TRANSPORTER MFS SUPERFAMILY"/>
    <property type="match status" value="1"/>
</dbReference>
<dbReference type="InterPro" id="IPR005828">
    <property type="entry name" value="MFS_sugar_transport-like"/>
</dbReference>
<keyword evidence="7" id="KW-1185">Reference proteome</keyword>
<evidence type="ECO:0000256" key="4">
    <source>
        <dbReference type="ARBA" id="ARBA00023136"/>
    </source>
</evidence>
<reference evidence="6 7" key="1">
    <citation type="submission" date="2018-03" db="EMBL/GenBank/DDBJ databases">
        <title>Genomic Encyclopedia of Archaeal and Bacterial Type Strains, Phase II (KMG-II): from individual species to whole genera.</title>
        <authorList>
            <person name="Goeker M."/>
        </authorList>
    </citation>
    <scope>NUCLEOTIDE SEQUENCE [LARGE SCALE GENOMIC DNA]</scope>
    <source>
        <strain evidence="6 7">DSM 29318</strain>
    </source>
</reference>
<feature type="transmembrane region" description="Helical" evidence="5">
    <location>
        <begin position="158"/>
        <end position="179"/>
    </location>
</feature>
<comment type="caution">
    <text evidence="6">The sequence shown here is derived from an EMBL/GenBank/DDBJ whole genome shotgun (WGS) entry which is preliminary data.</text>
</comment>
<feature type="transmembrane region" description="Helical" evidence="5">
    <location>
        <begin position="322"/>
        <end position="341"/>
    </location>
</feature>
<dbReference type="Pfam" id="PF00083">
    <property type="entry name" value="Sugar_tr"/>
    <property type="match status" value="1"/>
</dbReference>
<feature type="transmembrane region" description="Helical" evidence="5">
    <location>
        <begin position="232"/>
        <end position="252"/>
    </location>
</feature>
<keyword evidence="3 5" id="KW-1133">Transmembrane helix</keyword>
<evidence type="ECO:0000256" key="1">
    <source>
        <dbReference type="ARBA" id="ARBA00004370"/>
    </source>
</evidence>
<feature type="transmembrane region" description="Helical" evidence="5">
    <location>
        <begin position="353"/>
        <end position="370"/>
    </location>
</feature>
<evidence type="ECO:0000313" key="7">
    <source>
        <dbReference type="Proteomes" id="UP000238801"/>
    </source>
</evidence>
<dbReference type="Gene3D" id="1.20.1250.20">
    <property type="entry name" value="MFS general substrate transporter like domains"/>
    <property type="match status" value="2"/>
</dbReference>
<feature type="transmembrane region" description="Helical" evidence="5">
    <location>
        <begin position="9"/>
        <end position="31"/>
    </location>
</feature>
<protein>
    <submittedName>
        <fullName evidence="6">Putative MFS family arabinose efflux permease</fullName>
    </submittedName>
</protein>
<dbReference type="InterPro" id="IPR011701">
    <property type="entry name" value="MFS"/>
</dbReference>
<evidence type="ECO:0000256" key="3">
    <source>
        <dbReference type="ARBA" id="ARBA00022989"/>
    </source>
</evidence>
<feature type="transmembrane region" description="Helical" evidence="5">
    <location>
        <begin position="288"/>
        <end position="310"/>
    </location>
</feature>
<feature type="transmembrane region" description="Helical" evidence="5">
    <location>
        <begin position="264"/>
        <end position="282"/>
    </location>
</feature>
<dbReference type="GO" id="GO:0005886">
    <property type="term" value="C:plasma membrane"/>
    <property type="evidence" value="ECO:0007669"/>
    <property type="project" value="TreeGrafter"/>
</dbReference>
<dbReference type="InterPro" id="IPR036259">
    <property type="entry name" value="MFS_trans_sf"/>
</dbReference>
<name>A0A2T0X7U8_9RHOB</name>
<feature type="transmembrane region" description="Helical" evidence="5">
    <location>
        <begin position="94"/>
        <end position="113"/>
    </location>
</feature>
<feature type="transmembrane region" description="Helical" evidence="5">
    <location>
        <begin position="199"/>
        <end position="220"/>
    </location>
</feature>
<evidence type="ECO:0000256" key="2">
    <source>
        <dbReference type="ARBA" id="ARBA00022692"/>
    </source>
</evidence>
<proteinExistence type="predicted"/>
<dbReference type="OrthoDB" id="9810614at2"/>
<feature type="transmembrane region" description="Helical" evidence="5">
    <location>
        <begin position="71"/>
        <end position="88"/>
    </location>
</feature>
<evidence type="ECO:0000256" key="5">
    <source>
        <dbReference type="SAM" id="Phobius"/>
    </source>
</evidence>
<comment type="subcellular location">
    <subcellularLocation>
        <location evidence="1">Membrane</location>
    </subcellularLocation>
</comment>
<dbReference type="PANTHER" id="PTHR23521:SF3">
    <property type="entry name" value="MFS TRANSPORTER"/>
    <property type="match status" value="1"/>
</dbReference>
<dbReference type="CDD" id="cd17477">
    <property type="entry name" value="MFS_YcaD_like"/>
    <property type="match status" value="1"/>
</dbReference>
<gene>
    <name evidence="6" type="ORF">BCF33_0621</name>
</gene>
<keyword evidence="4 5" id="KW-0472">Membrane</keyword>
<dbReference type="Proteomes" id="UP000238801">
    <property type="component" value="Unassembled WGS sequence"/>
</dbReference>